<dbReference type="Gene3D" id="2.10.109.10">
    <property type="entry name" value="Umud Fragment, subunit A"/>
    <property type="match status" value="1"/>
</dbReference>
<organism evidence="5 6">
    <name type="scientific">Streptomyces roseolus</name>
    <dbReference type="NCBI Taxonomy" id="67358"/>
    <lineage>
        <taxon>Bacteria</taxon>
        <taxon>Bacillati</taxon>
        <taxon>Actinomycetota</taxon>
        <taxon>Actinomycetes</taxon>
        <taxon>Kitasatosporales</taxon>
        <taxon>Streptomycetaceae</taxon>
        <taxon>Streptomyces</taxon>
    </lineage>
</organism>
<evidence type="ECO:0000256" key="1">
    <source>
        <dbReference type="ARBA" id="ARBA00004401"/>
    </source>
</evidence>
<sequence>MRERRAGRRLRVAAWVMIPLGLVSVLGGILYFFTAHRGVSVMGDAMAPTHPRGKLVLVTDVDAEDIRRGDVLLLQVPGRYRGAPVIQRVIGKGGDHVASDGTRVTVNGEPLDEPYLKKDLLPPTPVPFEATVPEGRLFLMGDNRGNANDSRYFLDEQDGTVATAGVLGRVSEGFPPAVLTAGALGAALILGGVGTGYAAWRRARSAPPAVRTGGPGR</sequence>
<keyword evidence="3" id="KW-0645">Protease</keyword>
<feature type="domain" description="Peptidase S26" evidence="4">
    <location>
        <begin position="17"/>
        <end position="171"/>
    </location>
</feature>
<dbReference type="InterPro" id="IPR000223">
    <property type="entry name" value="Pept_S26A_signal_pept_1"/>
</dbReference>
<dbReference type="SUPFAM" id="SSF51306">
    <property type="entry name" value="LexA/Signal peptidase"/>
    <property type="match status" value="1"/>
</dbReference>
<dbReference type="CDD" id="cd06530">
    <property type="entry name" value="S26_SPase_I"/>
    <property type="match status" value="1"/>
</dbReference>
<dbReference type="InterPro" id="IPR019533">
    <property type="entry name" value="Peptidase_S26"/>
</dbReference>
<keyword evidence="3" id="KW-1133">Transmembrane helix</keyword>
<comment type="similarity">
    <text evidence="2 3">Belongs to the peptidase S26 family.</text>
</comment>
<dbReference type="InterPro" id="IPR036286">
    <property type="entry name" value="LexA/Signal_pep-like_sf"/>
</dbReference>
<name>A0ABU4K8C2_9ACTN</name>
<dbReference type="PANTHER" id="PTHR43390:SF1">
    <property type="entry name" value="CHLOROPLAST PROCESSING PEPTIDASE"/>
    <property type="match status" value="1"/>
</dbReference>
<dbReference type="NCBIfam" id="TIGR02227">
    <property type="entry name" value="sigpep_I_bact"/>
    <property type="match status" value="1"/>
</dbReference>
<dbReference type="Proteomes" id="UP001278571">
    <property type="component" value="Unassembled WGS sequence"/>
</dbReference>
<comment type="subcellular location">
    <subcellularLocation>
        <location evidence="1">Cell membrane</location>
        <topology evidence="1">Single-pass type II membrane protein</topology>
    </subcellularLocation>
    <subcellularLocation>
        <location evidence="3">Membrane</location>
        <topology evidence="3">Single-pass type II membrane protein</topology>
    </subcellularLocation>
</comment>
<accession>A0ABU4K8C2</accession>
<keyword evidence="3" id="KW-0812">Transmembrane</keyword>
<evidence type="ECO:0000259" key="4">
    <source>
        <dbReference type="Pfam" id="PF10502"/>
    </source>
</evidence>
<proteinExistence type="inferred from homology"/>
<feature type="transmembrane region" description="Helical" evidence="3">
    <location>
        <begin position="177"/>
        <end position="200"/>
    </location>
</feature>
<evidence type="ECO:0000256" key="2">
    <source>
        <dbReference type="ARBA" id="ARBA00009370"/>
    </source>
</evidence>
<reference evidence="5 6" key="1">
    <citation type="submission" date="2023-10" db="EMBL/GenBank/DDBJ databases">
        <authorList>
            <person name="Wang X.X."/>
        </authorList>
    </citation>
    <scope>NUCLEOTIDE SEQUENCE [LARGE SCALE GENOMIC DNA]</scope>
    <source>
        <strain evidence="5 6">NBRC 12816</strain>
    </source>
</reference>
<evidence type="ECO:0000313" key="5">
    <source>
        <dbReference type="EMBL" id="MDX2293967.1"/>
    </source>
</evidence>
<comment type="caution">
    <text evidence="5">The sequence shown here is derived from an EMBL/GenBank/DDBJ whole genome shotgun (WGS) entry which is preliminary data.</text>
</comment>
<dbReference type="EC" id="3.4.21.89" evidence="3"/>
<evidence type="ECO:0000256" key="3">
    <source>
        <dbReference type="RuleBase" id="RU362042"/>
    </source>
</evidence>
<comment type="catalytic activity">
    <reaction evidence="3">
        <text>Cleavage of hydrophobic, N-terminal signal or leader sequences from secreted and periplasmic proteins.</text>
        <dbReference type="EC" id="3.4.21.89"/>
    </reaction>
</comment>
<feature type="transmembrane region" description="Helical" evidence="3">
    <location>
        <begin position="12"/>
        <end position="33"/>
    </location>
</feature>
<dbReference type="Pfam" id="PF10502">
    <property type="entry name" value="Peptidase_S26"/>
    <property type="match status" value="1"/>
</dbReference>
<keyword evidence="6" id="KW-1185">Reference proteome</keyword>
<gene>
    <name evidence="5" type="primary">lepB</name>
    <name evidence="5" type="ORF">R2363_17520</name>
</gene>
<keyword evidence="3 5" id="KW-0378">Hydrolase</keyword>
<dbReference type="PANTHER" id="PTHR43390">
    <property type="entry name" value="SIGNAL PEPTIDASE I"/>
    <property type="match status" value="1"/>
</dbReference>
<dbReference type="RefSeq" id="WP_319010274.1">
    <property type="nucleotide sequence ID" value="NZ_JAWJZF010000372.1"/>
</dbReference>
<evidence type="ECO:0000313" key="6">
    <source>
        <dbReference type="Proteomes" id="UP001278571"/>
    </source>
</evidence>
<dbReference type="GO" id="GO:0009003">
    <property type="term" value="F:signal peptidase activity"/>
    <property type="evidence" value="ECO:0007669"/>
    <property type="project" value="UniProtKB-EC"/>
</dbReference>
<comment type="caution">
    <text evidence="3">Lacks conserved residue(s) required for the propagation of feature annotation.</text>
</comment>
<protein>
    <recommendedName>
        <fullName evidence="3">Signal peptidase I</fullName>
        <ecNumber evidence="3">3.4.21.89</ecNumber>
    </recommendedName>
</protein>
<keyword evidence="3" id="KW-0472">Membrane</keyword>
<dbReference type="EMBL" id="JAWJZF010000372">
    <property type="protein sequence ID" value="MDX2293967.1"/>
    <property type="molecule type" value="Genomic_DNA"/>
</dbReference>
<dbReference type="PRINTS" id="PR00727">
    <property type="entry name" value="LEADERPTASE"/>
</dbReference>